<keyword evidence="2" id="KW-0328">Glycosyltransferase</keyword>
<feature type="transmembrane region" description="Helical" evidence="8">
    <location>
        <begin position="264"/>
        <end position="285"/>
    </location>
</feature>
<evidence type="ECO:0000256" key="5">
    <source>
        <dbReference type="ARBA" id="ARBA00022985"/>
    </source>
</evidence>
<keyword evidence="11" id="KW-1185">Reference proteome</keyword>
<keyword evidence="4 8" id="KW-0812">Transmembrane</keyword>
<evidence type="ECO:0000256" key="4">
    <source>
        <dbReference type="ARBA" id="ARBA00022692"/>
    </source>
</evidence>
<protein>
    <submittedName>
        <fullName evidence="10">Glycosyltransferase family 2 protein</fullName>
    </submittedName>
</protein>
<sequence>MLPEVMKLSIVIPVFNSEKTLAPLVARLQGCLSGDAFEIVLVNDGSRDRSEAVCMDMAHRYANVQFIGLRRNFGEFNAVLCGLNYVSGQYIVIIDDDFQNPPEAILTLVDAADAGGYDVVYSRYARKQHAWFRNAGSRLLNRLATHLIGKPDELYLSSFKLIRYEVVQEIIRYTGPYPYIDGLIFRATRNVGSVEVPHHPRQEGQSNYTLKKLISLFLNVLIGYSVWPLRVFTLVGAGLFLLGILVGFGLLISSAAGWFSVRGWYIVAWAVFLLAGLQLLFLGMLSEYLGKLFMMQSGLPPYVVKHEMVRKSSVGSRQ</sequence>
<dbReference type="EMBL" id="BAABHB010000003">
    <property type="protein sequence ID" value="GAA4403184.1"/>
    <property type="molecule type" value="Genomic_DNA"/>
</dbReference>
<reference evidence="11" key="1">
    <citation type="journal article" date="2019" name="Int. J. Syst. Evol. Microbiol.">
        <title>The Global Catalogue of Microorganisms (GCM) 10K type strain sequencing project: providing services to taxonomists for standard genome sequencing and annotation.</title>
        <authorList>
            <consortium name="The Broad Institute Genomics Platform"/>
            <consortium name="The Broad Institute Genome Sequencing Center for Infectious Disease"/>
            <person name="Wu L."/>
            <person name="Ma J."/>
        </authorList>
    </citation>
    <scope>NUCLEOTIDE SEQUENCE [LARGE SCALE GENOMIC DNA]</scope>
    <source>
        <strain evidence="11">JCM 17925</strain>
    </source>
</reference>
<dbReference type="Proteomes" id="UP001500936">
    <property type="component" value="Unassembled WGS sequence"/>
</dbReference>
<keyword evidence="1" id="KW-1003">Cell membrane</keyword>
<dbReference type="PANTHER" id="PTHR48090:SF3">
    <property type="entry name" value="UNDECAPRENYL-PHOSPHATE 4-DEOXY-4-FORMAMIDO-L-ARABINOSE TRANSFERASE"/>
    <property type="match status" value="1"/>
</dbReference>
<dbReference type="Pfam" id="PF00535">
    <property type="entry name" value="Glycos_transf_2"/>
    <property type="match status" value="1"/>
</dbReference>
<dbReference type="SUPFAM" id="SSF53448">
    <property type="entry name" value="Nucleotide-diphospho-sugar transferases"/>
    <property type="match status" value="1"/>
</dbReference>
<gene>
    <name evidence="10" type="ORF">GCM10023187_19020</name>
</gene>
<evidence type="ECO:0000256" key="2">
    <source>
        <dbReference type="ARBA" id="ARBA00022676"/>
    </source>
</evidence>
<dbReference type="Gene3D" id="3.90.550.10">
    <property type="entry name" value="Spore Coat Polysaccharide Biosynthesis Protein SpsA, Chain A"/>
    <property type="match status" value="1"/>
</dbReference>
<evidence type="ECO:0000256" key="6">
    <source>
        <dbReference type="ARBA" id="ARBA00022989"/>
    </source>
</evidence>
<keyword evidence="3" id="KW-0808">Transferase</keyword>
<name>A0ABP8KAB5_9BACT</name>
<evidence type="ECO:0000259" key="9">
    <source>
        <dbReference type="Pfam" id="PF00535"/>
    </source>
</evidence>
<dbReference type="InterPro" id="IPR050256">
    <property type="entry name" value="Glycosyltransferase_2"/>
</dbReference>
<proteinExistence type="predicted"/>
<accession>A0ABP8KAB5</accession>
<dbReference type="CDD" id="cd04187">
    <property type="entry name" value="DPM1_like_bac"/>
    <property type="match status" value="1"/>
</dbReference>
<feature type="domain" description="Glycosyltransferase 2-like" evidence="9">
    <location>
        <begin position="9"/>
        <end position="170"/>
    </location>
</feature>
<keyword evidence="6 8" id="KW-1133">Transmembrane helix</keyword>
<evidence type="ECO:0000256" key="3">
    <source>
        <dbReference type="ARBA" id="ARBA00022679"/>
    </source>
</evidence>
<keyword evidence="7 8" id="KW-0472">Membrane</keyword>
<evidence type="ECO:0000256" key="8">
    <source>
        <dbReference type="SAM" id="Phobius"/>
    </source>
</evidence>
<evidence type="ECO:0000256" key="1">
    <source>
        <dbReference type="ARBA" id="ARBA00022475"/>
    </source>
</evidence>
<dbReference type="PANTHER" id="PTHR48090">
    <property type="entry name" value="UNDECAPRENYL-PHOSPHATE 4-DEOXY-4-FORMAMIDO-L-ARABINOSE TRANSFERASE-RELATED"/>
    <property type="match status" value="1"/>
</dbReference>
<evidence type="ECO:0000313" key="10">
    <source>
        <dbReference type="EMBL" id="GAA4403184.1"/>
    </source>
</evidence>
<keyword evidence="5" id="KW-0448">Lipopolysaccharide biosynthesis</keyword>
<dbReference type="InterPro" id="IPR029044">
    <property type="entry name" value="Nucleotide-diphossugar_trans"/>
</dbReference>
<evidence type="ECO:0000313" key="11">
    <source>
        <dbReference type="Proteomes" id="UP001500936"/>
    </source>
</evidence>
<organism evidence="10 11">
    <name type="scientific">Nibrella viscosa</name>
    <dbReference type="NCBI Taxonomy" id="1084524"/>
    <lineage>
        <taxon>Bacteria</taxon>
        <taxon>Pseudomonadati</taxon>
        <taxon>Bacteroidota</taxon>
        <taxon>Cytophagia</taxon>
        <taxon>Cytophagales</taxon>
        <taxon>Spirosomataceae</taxon>
        <taxon>Nibrella</taxon>
    </lineage>
</organism>
<feature type="transmembrane region" description="Helical" evidence="8">
    <location>
        <begin position="234"/>
        <end position="258"/>
    </location>
</feature>
<dbReference type="InterPro" id="IPR001173">
    <property type="entry name" value="Glyco_trans_2-like"/>
</dbReference>
<evidence type="ECO:0000256" key="7">
    <source>
        <dbReference type="ARBA" id="ARBA00023136"/>
    </source>
</evidence>
<comment type="caution">
    <text evidence="10">The sequence shown here is derived from an EMBL/GenBank/DDBJ whole genome shotgun (WGS) entry which is preliminary data.</text>
</comment>